<dbReference type="SMART" id="SM00174">
    <property type="entry name" value="RHO"/>
    <property type="match status" value="1"/>
</dbReference>
<gene>
    <name evidence="12" type="ORF">RDWZM_006628</name>
</gene>
<evidence type="ECO:0000256" key="8">
    <source>
        <dbReference type="ARBA" id="ARBA00023288"/>
    </source>
</evidence>
<dbReference type="GO" id="GO:0005525">
    <property type="term" value="F:GTP binding"/>
    <property type="evidence" value="ECO:0007669"/>
    <property type="project" value="UniProtKB-KW"/>
</dbReference>
<evidence type="ECO:0000256" key="1">
    <source>
        <dbReference type="ARBA" id="ARBA00006270"/>
    </source>
</evidence>
<keyword evidence="7" id="KW-0472">Membrane</keyword>
<dbReference type="PANTHER" id="PTHR47978">
    <property type="match status" value="1"/>
</dbReference>
<evidence type="ECO:0000256" key="10">
    <source>
        <dbReference type="ARBA" id="ARBA00037868"/>
    </source>
</evidence>
<dbReference type="EMBL" id="JAPWDV010000002">
    <property type="protein sequence ID" value="KAJ6220816.1"/>
    <property type="molecule type" value="Genomic_DNA"/>
</dbReference>
<evidence type="ECO:0000313" key="13">
    <source>
        <dbReference type="Proteomes" id="UP001142055"/>
    </source>
</evidence>
<keyword evidence="13" id="KW-1185">Reference proteome</keyword>
<dbReference type="CDD" id="cd04123">
    <property type="entry name" value="Rab21"/>
    <property type="match status" value="1"/>
</dbReference>
<keyword evidence="6" id="KW-0342">GTP-binding</keyword>
<dbReference type="NCBIfam" id="TIGR00231">
    <property type="entry name" value="small_GTP"/>
    <property type="match status" value="1"/>
</dbReference>
<feature type="compositionally biased region" description="Low complexity" evidence="11">
    <location>
        <begin position="179"/>
        <end position="196"/>
    </location>
</feature>
<evidence type="ECO:0000256" key="6">
    <source>
        <dbReference type="ARBA" id="ARBA00023134"/>
    </source>
</evidence>
<dbReference type="InterPro" id="IPR001806">
    <property type="entry name" value="Small_GTPase"/>
</dbReference>
<dbReference type="FunFam" id="3.40.50.300:FF:000550">
    <property type="entry name" value="ras-related protein Rab-21"/>
    <property type="match status" value="1"/>
</dbReference>
<evidence type="ECO:0000256" key="7">
    <source>
        <dbReference type="ARBA" id="ARBA00023136"/>
    </source>
</evidence>
<reference evidence="12" key="1">
    <citation type="submission" date="2022-12" db="EMBL/GenBank/DDBJ databases">
        <title>Genome assemblies of Blomia tropicalis.</title>
        <authorList>
            <person name="Cui Y."/>
        </authorList>
    </citation>
    <scope>NUCLEOTIDE SEQUENCE</scope>
    <source>
        <tissue evidence="12">Adult mites</tissue>
    </source>
</reference>
<dbReference type="SMART" id="SM00173">
    <property type="entry name" value="RAS"/>
    <property type="match status" value="1"/>
</dbReference>
<keyword evidence="4" id="KW-0547">Nucleotide-binding</keyword>
<comment type="subcellular location">
    <subcellularLocation>
        <location evidence="10">Endomembrane system</location>
        <topology evidence="10">Lipid-anchor</topology>
    </subcellularLocation>
</comment>
<name>A0A9Q0M7F4_BLOTA</name>
<evidence type="ECO:0000256" key="4">
    <source>
        <dbReference type="ARBA" id="ARBA00022741"/>
    </source>
</evidence>
<evidence type="ECO:0000313" key="12">
    <source>
        <dbReference type="EMBL" id="KAJ6220816.1"/>
    </source>
</evidence>
<dbReference type="InterPro" id="IPR027417">
    <property type="entry name" value="P-loop_NTPase"/>
</dbReference>
<protein>
    <recommendedName>
        <fullName evidence="2">Ras-related protein Rab-21</fullName>
    </recommendedName>
</protein>
<evidence type="ECO:0000256" key="9">
    <source>
        <dbReference type="ARBA" id="ARBA00023289"/>
    </source>
</evidence>
<comment type="similarity">
    <text evidence="1">Belongs to the small GTPase superfamily. Rab family.</text>
</comment>
<dbReference type="OrthoDB" id="63533at2759"/>
<feature type="region of interest" description="Disordered" evidence="11">
    <location>
        <begin position="179"/>
        <end position="220"/>
    </location>
</feature>
<dbReference type="PRINTS" id="PR00449">
    <property type="entry name" value="RASTRNSFRMNG"/>
</dbReference>
<accession>A0A9Q0M7F4</accession>
<dbReference type="Proteomes" id="UP001142055">
    <property type="component" value="Chromosome 2"/>
</dbReference>
<organism evidence="12 13">
    <name type="scientific">Blomia tropicalis</name>
    <name type="common">Mite</name>
    <dbReference type="NCBI Taxonomy" id="40697"/>
    <lineage>
        <taxon>Eukaryota</taxon>
        <taxon>Metazoa</taxon>
        <taxon>Ecdysozoa</taxon>
        <taxon>Arthropoda</taxon>
        <taxon>Chelicerata</taxon>
        <taxon>Arachnida</taxon>
        <taxon>Acari</taxon>
        <taxon>Acariformes</taxon>
        <taxon>Sarcoptiformes</taxon>
        <taxon>Astigmata</taxon>
        <taxon>Glycyphagoidea</taxon>
        <taxon>Echimyopodidae</taxon>
        <taxon>Blomia</taxon>
    </lineage>
</organism>
<dbReference type="GO" id="GO:0012505">
    <property type="term" value="C:endomembrane system"/>
    <property type="evidence" value="ECO:0007669"/>
    <property type="project" value="UniProtKB-SubCell"/>
</dbReference>
<dbReference type="AlphaFoldDB" id="A0A9Q0M7F4"/>
<dbReference type="Pfam" id="PF00071">
    <property type="entry name" value="Ras"/>
    <property type="match status" value="1"/>
</dbReference>
<dbReference type="InterPro" id="IPR005225">
    <property type="entry name" value="Small_GTP-bd"/>
</dbReference>
<sequence>MSSSSNLQFKVVLLGEGCVGKTSLVLRYVNNKFNESHQSTLQASFLSKKIFINNVSVTNNIWDTAGQERFHALGPIYYRDSNGALLVYDVTDPDSLSKVKVWVKELRKMLGNNVCLAIVGNKVDLLVGQEKNQLSNDLIVEAKQYAQTVGATHHLTSARTNYKIDELFADLTKEMILRNQSQQSNTRTLNSTSTSRGISIAADPDDQENTDAGTRRKCCI</sequence>
<proteinExistence type="inferred from homology"/>
<keyword evidence="8" id="KW-0449">Lipoprotein</keyword>
<evidence type="ECO:0000256" key="5">
    <source>
        <dbReference type="ARBA" id="ARBA00022927"/>
    </source>
</evidence>
<keyword evidence="5" id="KW-0653">Protein transport</keyword>
<dbReference type="GO" id="GO:0032482">
    <property type="term" value="P:Rab protein signal transduction"/>
    <property type="evidence" value="ECO:0007669"/>
    <property type="project" value="InterPro"/>
</dbReference>
<dbReference type="SUPFAM" id="SSF52540">
    <property type="entry name" value="P-loop containing nucleoside triphosphate hydrolases"/>
    <property type="match status" value="1"/>
</dbReference>
<dbReference type="GO" id="GO:0003924">
    <property type="term" value="F:GTPase activity"/>
    <property type="evidence" value="ECO:0007669"/>
    <property type="project" value="InterPro"/>
</dbReference>
<keyword evidence="3" id="KW-0813">Transport</keyword>
<evidence type="ECO:0000256" key="2">
    <source>
        <dbReference type="ARBA" id="ARBA00014900"/>
    </source>
</evidence>
<dbReference type="PROSITE" id="PS51419">
    <property type="entry name" value="RAB"/>
    <property type="match status" value="1"/>
</dbReference>
<dbReference type="PROSITE" id="PS51421">
    <property type="entry name" value="RAS"/>
    <property type="match status" value="1"/>
</dbReference>
<dbReference type="SMART" id="SM00176">
    <property type="entry name" value="RAN"/>
    <property type="match status" value="1"/>
</dbReference>
<evidence type="ECO:0000256" key="11">
    <source>
        <dbReference type="SAM" id="MobiDB-lite"/>
    </source>
</evidence>
<evidence type="ECO:0000256" key="3">
    <source>
        <dbReference type="ARBA" id="ARBA00022448"/>
    </source>
</evidence>
<dbReference type="InterPro" id="IPR041833">
    <property type="entry name" value="Rab21"/>
</dbReference>
<comment type="caution">
    <text evidence="12">The sequence shown here is derived from an EMBL/GenBank/DDBJ whole genome shotgun (WGS) entry which is preliminary data.</text>
</comment>
<keyword evidence="9" id="KW-0636">Prenylation</keyword>
<dbReference type="OMA" id="NDEQHRN"/>
<dbReference type="SMART" id="SM00175">
    <property type="entry name" value="RAB"/>
    <property type="match status" value="1"/>
</dbReference>
<dbReference type="GO" id="GO:0015031">
    <property type="term" value="P:protein transport"/>
    <property type="evidence" value="ECO:0007669"/>
    <property type="project" value="UniProtKB-KW"/>
</dbReference>
<dbReference type="Gene3D" id="3.40.50.300">
    <property type="entry name" value="P-loop containing nucleotide triphosphate hydrolases"/>
    <property type="match status" value="1"/>
</dbReference>